<gene>
    <name evidence="2" type="ORF">EV652_11978</name>
</gene>
<dbReference type="InterPro" id="IPR036388">
    <property type="entry name" value="WH-like_DNA-bd_sf"/>
</dbReference>
<reference evidence="2 3" key="1">
    <citation type="journal article" date="2015" name="Stand. Genomic Sci.">
        <title>Genomic Encyclopedia of Bacterial and Archaeal Type Strains, Phase III: the genomes of soil and plant-associated and newly described type strains.</title>
        <authorList>
            <person name="Whitman W.B."/>
            <person name="Woyke T."/>
            <person name="Klenk H.P."/>
            <person name="Zhou Y."/>
            <person name="Lilburn T.G."/>
            <person name="Beck B.J."/>
            <person name="De Vos P."/>
            <person name="Vandamme P."/>
            <person name="Eisen J.A."/>
            <person name="Garrity G."/>
            <person name="Hugenholtz P."/>
            <person name="Kyrpides N.C."/>
        </authorList>
    </citation>
    <scope>NUCLEOTIDE SEQUENCE [LARGE SCALE GENOMIC DNA]</scope>
    <source>
        <strain evidence="2 3">VKM Ac-2572</strain>
    </source>
</reference>
<keyword evidence="3" id="KW-1185">Reference proteome</keyword>
<feature type="domain" description="HTH marR-type" evidence="1">
    <location>
        <begin position="43"/>
        <end position="97"/>
    </location>
</feature>
<dbReference type="Pfam" id="PF12802">
    <property type="entry name" value="MarR_2"/>
    <property type="match status" value="1"/>
</dbReference>
<evidence type="ECO:0000313" key="3">
    <source>
        <dbReference type="Proteomes" id="UP000294508"/>
    </source>
</evidence>
<proteinExistence type="predicted"/>
<dbReference type="InterPro" id="IPR052526">
    <property type="entry name" value="HTH-type_Bedaq_tolerance"/>
</dbReference>
<dbReference type="SUPFAM" id="SSF46785">
    <property type="entry name" value="Winged helix' DNA-binding domain"/>
    <property type="match status" value="1"/>
</dbReference>
<dbReference type="InterPro" id="IPR036390">
    <property type="entry name" value="WH_DNA-bd_sf"/>
</dbReference>
<dbReference type="EMBL" id="SLWN01000019">
    <property type="protein sequence ID" value="TCO16889.1"/>
    <property type="molecule type" value="Genomic_DNA"/>
</dbReference>
<dbReference type="InterPro" id="IPR000835">
    <property type="entry name" value="HTH_MarR-typ"/>
</dbReference>
<sequence>MSRVDLPRLDRKPFIALVDRANRALQADMVRTGHRDGHPELKPAHNAVFGTLSRDGSRAADMAVRAGITRQSMGEVIREMVALDILEMRPDPEDGRAKLVTYSDHGLEVAFDGYTHLKDLEARFAEEFGEEDYDTARKVLSRIADLLDRWSAAEDDAVSALDGEAG</sequence>
<dbReference type="Gene3D" id="1.10.10.10">
    <property type="entry name" value="Winged helix-like DNA-binding domain superfamily/Winged helix DNA-binding domain"/>
    <property type="match status" value="1"/>
</dbReference>
<protein>
    <submittedName>
        <fullName evidence="2">DNA-binding MarR family transcriptional regulator</fullName>
    </submittedName>
</protein>
<name>A0A4R2GZ43_9ACTN</name>
<evidence type="ECO:0000313" key="2">
    <source>
        <dbReference type="EMBL" id="TCO16889.1"/>
    </source>
</evidence>
<organism evidence="2 3">
    <name type="scientific">Kribbella steppae</name>
    <dbReference type="NCBI Taxonomy" id="2512223"/>
    <lineage>
        <taxon>Bacteria</taxon>
        <taxon>Bacillati</taxon>
        <taxon>Actinomycetota</taxon>
        <taxon>Actinomycetes</taxon>
        <taxon>Propionibacteriales</taxon>
        <taxon>Kribbellaceae</taxon>
        <taxon>Kribbella</taxon>
    </lineage>
</organism>
<dbReference type="GO" id="GO:0003677">
    <property type="term" value="F:DNA binding"/>
    <property type="evidence" value="ECO:0007669"/>
    <property type="project" value="UniProtKB-KW"/>
</dbReference>
<dbReference type="RefSeq" id="WP_132215066.1">
    <property type="nucleotide sequence ID" value="NZ_SLWN01000019.1"/>
</dbReference>
<evidence type="ECO:0000259" key="1">
    <source>
        <dbReference type="Pfam" id="PF12802"/>
    </source>
</evidence>
<keyword evidence="2" id="KW-0238">DNA-binding</keyword>
<dbReference type="PANTHER" id="PTHR39515:SF2">
    <property type="entry name" value="HTH-TYPE TRANSCRIPTIONAL REGULATOR RV0880"/>
    <property type="match status" value="1"/>
</dbReference>
<dbReference type="PANTHER" id="PTHR39515">
    <property type="entry name" value="CONSERVED PROTEIN"/>
    <property type="match status" value="1"/>
</dbReference>
<dbReference type="OrthoDB" id="122135at2"/>
<comment type="caution">
    <text evidence="2">The sequence shown here is derived from an EMBL/GenBank/DDBJ whole genome shotgun (WGS) entry which is preliminary data.</text>
</comment>
<accession>A0A4R2GZ43</accession>
<dbReference type="Proteomes" id="UP000294508">
    <property type="component" value="Unassembled WGS sequence"/>
</dbReference>
<dbReference type="AlphaFoldDB" id="A0A4R2GZ43"/>